<dbReference type="GO" id="GO:0016757">
    <property type="term" value="F:glycosyltransferase activity"/>
    <property type="evidence" value="ECO:0007669"/>
    <property type="project" value="UniProtKB-KW"/>
</dbReference>
<dbReference type="GO" id="GO:0005886">
    <property type="term" value="C:plasma membrane"/>
    <property type="evidence" value="ECO:0007669"/>
    <property type="project" value="UniProtKB-SubCell"/>
</dbReference>
<evidence type="ECO:0000313" key="7">
    <source>
        <dbReference type="EMBL" id="KAA1260024.1"/>
    </source>
</evidence>
<name>A0A5B1CL20_9BACT</name>
<protein>
    <submittedName>
        <fullName evidence="7">Glucosyl-3-phosphoglycerate synthase</fullName>
        <ecNumber evidence="7">2.4.1.266</ecNumber>
    </submittedName>
</protein>
<keyword evidence="3 7" id="KW-0328">Glycosyltransferase</keyword>
<comment type="caution">
    <text evidence="7">The sequence shown here is derived from an EMBL/GenBank/DDBJ whole genome shotgun (WGS) entry which is preliminary data.</text>
</comment>
<comment type="subcellular location">
    <subcellularLocation>
        <location evidence="1">Cell membrane</location>
    </subcellularLocation>
</comment>
<evidence type="ECO:0000259" key="6">
    <source>
        <dbReference type="Pfam" id="PF00535"/>
    </source>
</evidence>
<dbReference type="InterPro" id="IPR029044">
    <property type="entry name" value="Nucleotide-diphossugar_trans"/>
</dbReference>
<organism evidence="7 8">
    <name type="scientific">Rubripirellula obstinata</name>
    <dbReference type="NCBI Taxonomy" id="406547"/>
    <lineage>
        <taxon>Bacteria</taxon>
        <taxon>Pseudomonadati</taxon>
        <taxon>Planctomycetota</taxon>
        <taxon>Planctomycetia</taxon>
        <taxon>Pirellulales</taxon>
        <taxon>Pirellulaceae</taxon>
        <taxon>Rubripirellula</taxon>
    </lineage>
</organism>
<dbReference type="SUPFAM" id="SSF53448">
    <property type="entry name" value="Nucleotide-diphospho-sugar transferases"/>
    <property type="match status" value="1"/>
</dbReference>
<dbReference type="EC" id="2.4.1.266" evidence="7"/>
<evidence type="ECO:0000256" key="5">
    <source>
        <dbReference type="ARBA" id="ARBA00023136"/>
    </source>
</evidence>
<gene>
    <name evidence="7" type="ORF">LF1_25620</name>
</gene>
<proteinExistence type="predicted"/>
<reference evidence="7 8" key="1">
    <citation type="submission" date="2019-08" db="EMBL/GenBank/DDBJ databases">
        <title>Deep-cultivation of Planctomycetes and their phenomic and genomic characterization uncovers novel biology.</title>
        <authorList>
            <person name="Wiegand S."/>
            <person name="Jogler M."/>
            <person name="Boedeker C."/>
            <person name="Pinto D."/>
            <person name="Vollmers J."/>
            <person name="Rivas-Marin E."/>
            <person name="Kohn T."/>
            <person name="Peeters S.H."/>
            <person name="Heuer A."/>
            <person name="Rast P."/>
            <person name="Oberbeckmann S."/>
            <person name="Bunk B."/>
            <person name="Jeske O."/>
            <person name="Meyerdierks A."/>
            <person name="Storesund J.E."/>
            <person name="Kallscheuer N."/>
            <person name="Luecker S."/>
            <person name="Lage O.M."/>
            <person name="Pohl T."/>
            <person name="Merkel B.J."/>
            <person name="Hornburger P."/>
            <person name="Mueller R.-W."/>
            <person name="Bruemmer F."/>
            <person name="Labrenz M."/>
            <person name="Spormann A.M."/>
            <person name="Op Den Camp H."/>
            <person name="Overmann J."/>
            <person name="Amann R."/>
            <person name="Jetten M.S.M."/>
            <person name="Mascher T."/>
            <person name="Medema M.H."/>
            <person name="Devos D.P."/>
            <person name="Kaster A.-K."/>
            <person name="Ovreas L."/>
            <person name="Rohde M."/>
            <person name="Galperin M.Y."/>
            <person name="Jogler C."/>
        </authorList>
    </citation>
    <scope>NUCLEOTIDE SEQUENCE [LARGE SCALE GENOMIC DNA]</scope>
    <source>
        <strain evidence="7 8">LF1</strain>
    </source>
</reference>
<dbReference type="NCBIfam" id="TIGR04283">
    <property type="entry name" value="glyco_like_mftF"/>
    <property type="match status" value="1"/>
</dbReference>
<keyword evidence="4 7" id="KW-0808">Transferase</keyword>
<dbReference type="EMBL" id="VRLW01000001">
    <property type="protein sequence ID" value="KAA1260024.1"/>
    <property type="molecule type" value="Genomic_DNA"/>
</dbReference>
<dbReference type="InterPro" id="IPR001173">
    <property type="entry name" value="Glyco_trans_2-like"/>
</dbReference>
<dbReference type="RefSeq" id="WP_068266924.1">
    <property type="nucleotide sequence ID" value="NZ_LWSK01000138.1"/>
</dbReference>
<evidence type="ECO:0000313" key="8">
    <source>
        <dbReference type="Proteomes" id="UP000322699"/>
    </source>
</evidence>
<dbReference type="Pfam" id="PF00535">
    <property type="entry name" value="Glycos_transf_2"/>
    <property type="match status" value="1"/>
</dbReference>
<dbReference type="PANTHER" id="PTHR43646">
    <property type="entry name" value="GLYCOSYLTRANSFERASE"/>
    <property type="match status" value="1"/>
</dbReference>
<accession>A0A5B1CL20</accession>
<evidence type="ECO:0000256" key="3">
    <source>
        <dbReference type="ARBA" id="ARBA00022676"/>
    </source>
</evidence>
<evidence type="ECO:0000256" key="1">
    <source>
        <dbReference type="ARBA" id="ARBA00004236"/>
    </source>
</evidence>
<keyword evidence="5" id="KW-0472">Membrane</keyword>
<dbReference type="OrthoDB" id="9806525at2"/>
<feature type="domain" description="Glycosyltransferase 2-like" evidence="6">
    <location>
        <begin position="12"/>
        <end position="102"/>
    </location>
</feature>
<keyword evidence="2" id="KW-1003">Cell membrane</keyword>
<dbReference type="PANTHER" id="PTHR43646:SF2">
    <property type="entry name" value="GLYCOSYLTRANSFERASE 2-LIKE DOMAIN-CONTAINING PROTEIN"/>
    <property type="match status" value="1"/>
</dbReference>
<dbReference type="Gene3D" id="3.90.550.10">
    <property type="entry name" value="Spore Coat Polysaccharide Biosynthesis Protein SpsA, Chain A"/>
    <property type="match status" value="1"/>
</dbReference>
<sequence length="227" mass="24442">MTSSSRKPLDVSVIIPTLNEQDHVAAAIQSAQAAGAGETIISDGGSTDDTQATATAAGATKFVRSLPGRGTQLAGGLSVAAGEVVLFLHADNLLSVDCLNQICQLDEFVWGAFKQQIDSHKPIYRAIELGNAARVSWRGMAFGDQAIFANRKALMSHGGVSEIPLMEDVDLSRRLRKLARPVLLDGPVQISSRRWEQTGVLRQTIRNWTLQVRYAAGATPESLADRY</sequence>
<dbReference type="AlphaFoldDB" id="A0A5B1CL20"/>
<keyword evidence="8" id="KW-1185">Reference proteome</keyword>
<dbReference type="Proteomes" id="UP000322699">
    <property type="component" value="Unassembled WGS sequence"/>
</dbReference>
<evidence type="ECO:0000256" key="4">
    <source>
        <dbReference type="ARBA" id="ARBA00022679"/>
    </source>
</evidence>
<dbReference type="InterPro" id="IPR026461">
    <property type="entry name" value="Trfase_2_rSAM/seldom_assoc"/>
</dbReference>
<evidence type="ECO:0000256" key="2">
    <source>
        <dbReference type="ARBA" id="ARBA00022475"/>
    </source>
</evidence>